<comment type="caution">
    <text evidence="2">The sequence shown here is derived from an EMBL/GenBank/DDBJ whole genome shotgun (WGS) entry which is preliminary data.</text>
</comment>
<gene>
    <name evidence="2" type="ORF">HNQ40_000171</name>
</gene>
<dbReference type="GO" id="GO:0004633">
    <property type="term" value="F:phosphopantothenoylcysteine decarboxylase activity"/>
    <property type="evidence" value="ECO:0007669"/>
    <property type="project" value="UniProtKB-EC"/>
</dbReference>
<dbReference type="Proteomes" id="UP000541810">
    <property type="component" value="Unassembled WGS sequence"/>
</dbReference>
<dbReference type="Pfam" id="PF02441">
    <property type="entry name" value="Flavoprotein"/>
    <property type="match status" value="1"/>
</dbReference>
<dbReference type="InterPro" id="IPR036551">
    <property type="entry name" value="Flavin_trans-like"/>
</dbReference>
<keyword evidence="3" id="KW-1185">Reference proteome</keyword>
<evidence type="ECO:0000313" key="3">
    <source>
        <dbReference type="Proteomes" id="UP000541810"/>
    </source>
</evidence>
<dbReference type="GO" id="GO:0010181">
    <property type="term" value="F:FMN binding"/>
    <property type="evidence" value="ECO:0007669"/>
    <property type="project" value="TreeGrafter"/>
</dbReference>
<evidence type="ECO:0000313" key="2">
    <source>
        <dbReference type="EMBL" id="MBB6428365.1"/>
    </source>
</evidence>
<dbReference type="GO" id="GO:0004632">
    <property type="term" value="F:phosphopantothenate--cysteine ligase activity"/>
    <property type="evidence" value="ECO:0007669"/>
    <property type="project" value="UniProtKB-EC"/>
</dbReference>
<dbReference type="RefSeq" id="WP_184675437.1">
    <property type="nucleotide sequence ID" value="NZ_JACHGY010000001.1"/>
</dbReference>
<dbReference type="InterPro" id="IPR003382">
    <property type="entry name" value="Flavoprotein"/>
</dbReference>
<sequence>MPEDASNLAGRKILVALTGGIAAYKTATLVSRLAQAGAEVRVIMTEAATKFITPLTLQSLSGHPVLTSMWQHDDRPDSQHVGLARWCDQMVIAPCSADMLAKLAAGLTPDLVSLTVCALPSDTPLLVAPAMNADMWDSPIVQRNLQTLRDLLPNFNEVGPAKGWQACRTSGSGRMSEADEIKRSLVDISIGTDE</sequence>
<keyword evidence="2" id="KW-0436">Ligase</keyword>
<dbReference type="EMBL" id="JACHGY010000001">
    <property type="protein sequence ID" value="MBB6428365.1"/>
    <property type="molecule type" value="Genomic_DNA"/>
</dbReference>
<organism evidence="2 3">
    <name type="scientific">Algisphaera agarilytica</name>
    <dbReference type="NCBI Taxonomy" id="1385975"/>
    <lineage>
        <taxon>Bacteria</taxon>
        <taxon>Pseudomonadati</taxon>
        <taxon>Planctomycetota</taxon>
        <taxon>Phycisphaerae</taxon>
        <taxon>Phycisphaerales</taxon>
        <taxon>Phycisphaeraceae</taxon>
        <taxon>Algisphaera</taxon>
    </lineage>
</organism>
<dbReference type="Gene3D" id="3.40.50.1950">
    <property type="entry name" value="Flavin prenyltransferase-like"/>
    <property type="match status" value="1"/>
</dbReference>
<dbReference type="GO" id="GO:0071513">
    <property type="term" value="C:phosphopantothenoylcysteine decarboxylase complex"/>
    <property type="evidence" value="ECO:0007669"/>
    <property type="project" value="TreeGrafter"/>
</dbReference>
<feature type="domain" description="Flavoprotein" evidence="1">
    <location>
        <begin position="12"/>
        <end position="183"/>
    </location>
</feature>
<protein>
    <submittedName>
        <fullName evidence="2">Phosphopantothenoylcysteine decarboxylase/phosphopantothenate--cysteine ligase</fullName>
        <ecNumber evidence="2">4.1.1.36</ecNumber>
        <ecNumber evidence="2">6.3.2.5</ecNumber>
    </submittedName>
</protein>
<dbReference type="EC" id="6.3.2.5" evidence="2"/>
<dbReference type="SUPFAM" id="SSF52507">
    <property type="entry name" value="Homo-oligomeric flavin-containing Cys decarboxylases, HFCD"/>
    <property type="match status" value="1"/>
</dbReference>
<proteinExistence type="predicted"/>
<evidence type="ECO:0000259" key="1">
    <source>
        <dbReference type="Pfam" id="PF02441"/>
    </source>
</evidence>
<dbReference type="PANTHER" id="PTHR14359:SF6">
    <property type="entry name" value="PHOSPHOPANTOTHENOYLCYSTEINE DECARBOXYLASE"/>
    <property type="match status" value="1"/>
</dbReference>
<accession>A0A7X0H5V1</accession>
<reference evidence="2 3" key="1">
    <citation type="submission" date="2020-08" db="EMBL/GenBank/DDBJ databases">
        <title>Genomic Encyclopedia of Type Strains, Phase IV (KMG-IV): sequencing the most valuable type-strain genomes for metagenomic binning, comparative biology and taxonomic classification.</title>
        <authorList>
            <person name="Goeker M."/>
        </authorList>
    </citation>
    <scope>NUCLEOTIDE SEQUENCE [LARGE SCALE GENOMIC DNA]</scope>
    <source>
        <strain evidence="2 3">DSM 103725</strain>
    </source>
</reference>
<dbReference type="AlphaFoldDB" id="A0A7X0H5V1"/>
<dbReference type="PANTHER" id="PTHR14359">
    <property type="entry name" value="HOMO-OLIGOMERIC FLAVIN CONTAINING CYS DECARBOXYLASE FAMILY"/>
    <property type="match status" value="1"/>
</dbReference>
<dbReference type="EC" id="4.1.1.36" evidence="2"/>
<dbReference type="GO" id="GO:0015937">
    <property type="term" value="P:coenzyme A biosynthetic process"/>
    <property type="evidence" value="ECO:0007669"/>
    <property type="project" value="TreeGrafter"/>
</dbReference>
<name>A0A7X0H5V1_9BACT</name>
<keyword evidence="2" id="KW-0456">Lyase</keyword>